<keyword evidence="5 7" id="KW-0472">Membrane</keyword>
<reference evidence="10 11" key="1">
    <citation type="submission" date="2019-09" db="EMBL/GenBank/DDBJ databases">
        <authorList>
            <person name="Kevbrin V."/>
            <person name="Grouzdev D.S."/>
        </authorList>
    </citation>
    <scope>NUCLEOTIDE SEQUENCE [LARGE SCALE GENOMIC DNA]</scope>
    <source>
        <strain evidence="10 11">G-192</strain>
    </source>
</reference>
<keyword evidence="3 7" id="KW-0812">Transmembrane</keyword>
<evidence type="ECO:0000256" key="4">
    <source>
        <dbReference type="ARBA" id="ARBA00022989"/>
    </source>
</evidence>
<feature type="transmembrane region" description="Helical" evidence="7">
    <location>
        <begin position="37"/>
        <end position="57"/>
    </location>
</feature>
<dbReference type="InterPro" id="IPR003838">
    <property type="entry name" value="ABC3_permease_C"/>
</dbReference>
<evidence type="ECO:0000313" key="10">
    <source>
        <dbReference type="EMBL" id="KAA5803311.1"/>
    </source>
</evidence>
<name>A0A5M6ZM33_9PROT</name>
<comment type="subcellular location">
    <subcellularLocation>
        <location evidence="1">Cell membrane</location>
        <topology evidence="1">Multi-pass membrane protein</topology>
    </subcellularLocation>
</comment>
<dbReference type="RefSeq" id="WP_150022580.1">
    <property type="nucleotide sequence ID" value="NZ_VWOJ01000002.1"/>
</dbReference>
<dbReference type="Pfam" id="PF12704">
    <property type="entry name" value="MacB_PCD"/>
    <property type="match status" value="1"/>
</dbReference>
<feature type="domain" description="ABC3 transporter permease C-terminal" evidence="8">
    <location>
        <begin position="296"/>
        <end position="409"/>
    </location>
</feature>
<evidence type="ECO:0000256" key="7">
    <source>
        <dbReference type="SAM" id="Phobius"/>
    </source>
</evidence>
<comment type="caution">
    <text evidence="10">The sequence shown here is derived from an EMBL/GenBank/DDBJ whole genome shotgun (WGS) entry which is preliminary data.</text>
</comment>
<evidence type="ECO:0000256" key="3">
    <source>
        <dbReference type="ARBA" id="ARBA00022692"/>
    </source>
</evidence>
<dbReference type="EMBL" id="VWOJ01000002">
    <property type="protein sequence ID" value="KAA5803311.1"/>
    <property type="molecule type" value="Genomic_DNA"/>
</dbReference>
<keyword evidence="11" id="KW-1185">Reference proteome</keyword>
<proteinExistence type="inferred from homology"/>
<evidence type="ECO:0000313" key="11">
    <source>
        <dbReference type="Proteomes" id="UP000325122"/>
    </source>
</evidence>
<comment type="similarity">
    <text evidence="6">Belongs to the ABC-4 integral membrane protein family.</text>
</comment>
<evidence type="ECO:0000259" key="8">
    <source>
        <dbReference type="Pfam" id="PF02687"/>
    </source>
</evidence>
<dbReference type="PANTHER" id="PTHR30572:SF4">
    <property type="entry name" value="ABC TRANSPORTER PERMEASE YTRF"/>
    <property type="match status" value="1"/>
</dbReference>
<dbReference type="PANTHER" id="PTHR30572">
    <property type="entry name" value="MEMBRANE COMPONENT OF TRANSPORTER-RELATED"/>
    <property type="match status" value="1"/>
</dbReference>
<sequence length="416" mass="42846">MSLIIGFVFDRILGAPRLALSINLAWRSALQAPARSVLTILGVVIGVASVVLIAGLGDGARHAVANQIQAMGPDMIMVSSSHEAAGPRLRARHAADMRQRLPGAVRTAPQILVRVTAIGPVRAFDTRAIGVTSDYFNLGAARTVSGRLITRQDETGRERYAVLGSEAAERLFGSGGVAVGRQIQVNRVPFTVIGVLEPRGAGLFGEIDATIFVPLPTAAERLRGVRPGAPDQVDVISIQFDSSQSLRAGRGAVTGYLRQTLRVREGEADPFSLVSTEEFAEQTQALIGIVQAALAAVAAVSLVVGAVGVANIVLVSVGERTREIGLRSALGATPSDILRQFLAESVLLCTAGGLIGLASGYAIVWAAGALLGWSAGVSPLYVAAALIGGAGTGVIAGVAPALRAAALNPVDALRAL</sequence>
<evidence type="ECO:0000256" key="1">
    <source>
        <dbReference type="ARBA" id="ARBA00004651"/>
    </source>
</evidence>
<evidence type="ECO:0000256" key="2">
    <source>
        <dbReference type="ARBA" id="ARBA00022475"/>
    </source>
</evidence>
<dbReference type="AlphaFoldDB" id="A0A5M6ZM33"/>
<evidence type="ECO:0000256" key="5">
    <source>
        <dbReference type="ARBA" id="ARBA00023136"/>
    </source>
</evidence>
<evidence type="ECO:0000256" key="6">
    <source>
        <dbReference type="ARBA" id="ARBA00038076"/>
    </source>
</evidence>
<organism evidence="10 11">
    <name type="scientific">Alkalicaulis satelles</name>
    <dbReference type="NCBI Taxonomy" id="2609175"/>
    <lineage>
        <taxon>Bacteria</taxon>
        <taxon>Pseudomonadati</taxon>
        <taxon>Pseudomonadota</taxon>
        <taxon>Alphaproteobacteria</taxon>
        <taxon>Maricaulales</taxon>
        <taxon>Maricaulaceae</taxon>
        <taxon>Alkalicaulis</taxon>
    </lineage>
</organism>
<evidence type="ECO:0000259" key="9">
    <source>
        <dbReference type="Pfam" id="PF12704"/>
    </source>
</evidence>
<keyword evidence="2" id="KW-1003">Cell membrane</keyword>
<dbReference type="Pfam" id="PF02687">
    <property type="entry name" value="FtsX"/>
    <property type="match status" value="1"/>
</dbReference>
<dbReference type="InterPro" id="IPR050250">
    <property type="entry name" value="Macrolide_Exporter_MacB"/>
</dbReference>
<dbReference type="Proteomes" id="UP000325122">
    <property type="component" value="Unassembled WGS sequence"/>
</dbReference>
<feature type="transmembrane region" description="Helical" evidence="7">
    <location>
        <begin position="380"/>
        <end position="402"/>
    </location>
</feature>
<feature type="transmembrane region" description="Helical" evidence="7">
    <location>
        <begin position="292"/>
        <end position="317"/>
    </location>
</feature>
<dbReference type="InterPro" id="IPR025857">
    <property type="entry name" value="MacB_PCD"/>
</dbReference>
<feature type="domain" description="MacB-like periplasmic core" evidence="9">
    <location>
        <begin position="36"/>
        <end position="250"/>
    </location>
</feature>
<accession>A0A5M6ZM33</accession>
<gene>
    <name evidence="10" type="ORF">F1654_05720</name>
</gene>
<dbReference type="GO" id="GO:0005886">
    <property type="term" value="C:plasma membrane"/>
    <property type="evidence" value="ECO:0007669"/>
    <property type="project" value="UniProtKB-SubCell"/>
</dbReference>
<feature type="transmembrane region" description="Helical" evidence="7">
    <location>
        <begin position="346"/>
        <end position="368"/>
    </location>
</feature>
<keyword evidence="4 7" id="KW-1133">Transmembrane helix</keyword>
<dbReference type="GO" id="GO:0022857">
    <property type="term" value="F:transmembrane transporter activity"/>
    <property type="evidence" value="ECO:0007669"/>
    <property type="project" value="TreeGrafter"/>
</dbReference>
<protein>
    <submittedName>
        <fullName evidence="10">FtsX-like permease family protein</fullName>
    </submittedName>
</protein>